<dbReference type="Pfam" id="PF05721">
    <property type="entry name" value="PhyH"/>
    <property type="match status" value="1"/>
</dbReference>
<accession>A0A382AD13</accession>
<evidence type="ECO:0000313" key="1">
    <source>
        <dbReference type="EMBL" id="SVA99299.1"/>
    </source>
</evidence>
<dbReference type="SUPFAM" id="SSF51197">
    <property type="entry name" value="Clavaminate synthase-like"/>
    <property type="match status" value="1"/>
</dbReference>
<reference evidence="1" key="1">
    <citation type="submission" date="2018-05" db="EMBL/GenBank/DDBJ databases">
        <authorList>
            <person name="Lanie J.A."/>
            <person name="Ng W.-L."/>
            <person name="Kazmierczak K.M."/>
            <person name="Andrzejewski T.M."/>
            <person name="Davidsen T.M."/>
            <person name="Wayne K.J."/>
            <person name="Tettelin H."/>
            <person name="Glass J.I."/>
            <person name="Rusch D."/>
            <person name="Podicherti R."/>
            <person name="Tsui H.-C.T."/>
            <person name="Winkler M.E."/>
        </authorList>
    </citation>
    <scope>NUCLEOTIDE SEQUENCE</scope>
</reference>
<name>A0A382AD13_9ZZZZ</name>
<dbReference type="GO" id="GO:0046872">
    <property type="term" value="F:metal ion binding"/>
    <property type="evidence" value="ECO:0007669"/>
    <property type="project" value="UniProtKB-ARBA"/>
</dbReference>
<gene>
    <name evidence="1" type="ORF">METZ01_LOCUS152153</name>
</gene>
<protein>
    <recommendedName>
        <fullName evidence="2">Phytanoyl-CoA dioxygenase</fullName>
    </recommendedName>
</protein>
<dbReference type="GO" id="GO:0016491">
    <property type="term" value="F:oxidoreductase activity"/>
    <property type="evidence" value="ECO:0007669"/>
    <property type="project" value="UniProtKB-ARBA"/>
</dbReference>
<dbReference type="InterPro" id="IPR008775">
    <property type="entry name" value="Phytyl_CoA_dOase-like"/>
</dbReference>
<sequence>MANVNEKWCLESDQIQFFHDNGYLLIRSLYSYEEVVQMRGQFHQLITQTDNRPQNISYSFMDPQESYEIDPFNPKNVEGMMDHVLASDFWFDHFTDPKVVSIMVDLLGPNIDFHNGKVRNKPPGFYSDQSWHQDWPYERHTKPELAAAITYLDDTDFESGATEVLPESHLKGEWDTSDGYRIPDDQVPLEEHCILSANAGDVAIVHVLAVHRAGHNFTNTARHAIINEYKTSETIDQWNNRCAFAGLPLARNSGLLMPRVSKLC</sequence>
<proteinExistence type="predicted"/>
<dbReference type="AlphaFoldDB" id="A0A382AD13"/>
<dbReference type="PANTHER" id="PTHR20883">
    <property type="entry name" value="PHYTANOYL-COA DIOXYGENASE DOMAIN CONTAINING 1"/>
    <property type="match status" value="1"/>
</dbReference>
<dbReference type="PANTHER" id="PTHR20883:SF48">
    <property type="entry name" value="ECTOINE DIOXYGENASE"/>
    <property type="match status" value="1"/>
</dbReference>
<dbReference type="Gene3D" id="2.60.120.620">
    <property type="entry name" value="q2cbj1_9rhob like domain"/>
    <property type="match status" value="1"/>
</dbReference>
<evidence type="ECO:0008006" key="2">
    <source>
        <dbReference type="Google" id="ProtNLM"/>
    </source>
</evidence>
<organism evidence="1">
    <name type="scientific">marine metagenome</name>
    <dbReference type="NCBI Taxonomy" id="408172"/>
    <lineage>
        <taxon>unclassified sequences</taxon>
        <taxon>metagenomes</taxon>
        <taxon>ecological metagenomes</taxon>
    </lineage>
</organism>
<dbReference type="EMBL" id="UINC01024843">
    <property type="protein sequence ID" value="SVA99299.1"/>
    <property type="molecule type" value="Genomic_DNA"/>
</dbReference>